<dbReference type="PROSITE" id="PS51257">
    <property type="entry name" value="PROKAR_LIPOPROTEIN"/>
    <property type="match status" value="1"/>
</dbReference>
<dbReference type="InterPro" id="IPR051398">
    <property type="entry name" value="Polysacch_Deacetylase"/>
</dbReference>
<dbReference type="GO" id="GO:0005576">
    <property type="term" value="C:extracellular region"/>
    <property type="evidence" value="ECO:0007669"/>
    <property type="project" value="UniProtKB-SubCell"/>
</dbReference>
<keyword evidence="2" id="KW-0732">Signal</keyword>
<dbReference type="Gene3D" id="3.20.20.370">
    <property type="entry name" value="Glycoside hydrolase/deacetylase"/>
    <property type="match status" value="1"/>
</dbReference>
<dbReference type="AlphaFoldDB" id="A0A3R7GFY1"/>
<comment type="caution">
    <text evidence="5">The sequence shown here is derived from an EMBL/GenBank/DDBJ whole genome shotgun (WGS) entry which is preliminary data.</text>
</comment>
<keyword evidence="6" id="KW-1185">Reference proteome</keyword>
<proteinExistence type="predicted"/>
<feature type="region of interest" description="Disordered" evidence="3">
    <location>
        <begin position="36"/>
        <end position="88"/>
    </location>
</feature>
<dbReference type="SUPFAM" id="SSF88713">
    <property type="entry name" value="Glycoside hydrolase/deacetylase"/>
    <property type="match status" value="1"/>
</dbReference>
<evidence type="ECO:0000259" key="4">
    <source>
        <dbReference type="Pfam" id="PF01522"/>
    </source>
</evidence>
<dbReference type="Proteomes" id="UP000283805">
    <property type="component" value="Unassembled WGS sequence"/>
</dbReference>
<dbReference type="InterPro" id="IPR011330">
    <property type="entry name" value="Glyco_hydro/deAcase_b/a-brl"/>
</dbReference>
<name>A0A3R7GFY1_9EURY</name>
<evidence type="ECO:0000313" key="6">
    <source>
        <dbReference type="Proteomes" id="UP000283805"/>
    </source>
</evidence>
<dbReference type="OrthoDB" id="248140at2157"/>
<dbReference type="RefSeq" id="WP_120246294.1">
    <property type="nucleotide sequence ID" value="NZ_RAPO01000004.1"/>
</dbReference>
<dbReference type="CDD" id="cd10970">
    <property type="entry name" value="CE4_DAC_u1_6s"/>
    <property type="match status" value="1"/>
</dbReference>
<reference evidence="5 6" key="1">
    <citation type="submission" date="2018-09" db="EMBL/GenBank/DDBJ databases">
        <title>Genomic Encyclopedia of Archaeal and Bacterial Type Strains, Phase II (KMG-II): from individual species to whole genera.</title>
        <authorList>
            <person name="Goeker M."/>
        </authorList>
    </citation>
    <scope>NUCLEOTIDE SEQUENCE [LARGE SCALE GENOMIC DNA]</scope>
    <source>
        <strain evidence="5 6">DSM 13151</strain>
    </source>
</reference>
<dbReference type="EMBL" id="RAPO01000004">
    <property type="protein sequence ID" value="RKD89143.1"/>
    <property type="molecule type" value="Genomic_DNA"/>
</dbReference>
<comment type="subcellular location">
    <subcellularLocation>
        <location evidence="1">Secreted</location>
    </subcellularLocation>
</comment>
<evidence type="ECO:0000256" key="2">
    <source>
        <dbReference type="ARBA" id="ARBA00022729"/>
    </source>
</evidence>
<evidence type="ECO:0000256" key="3">
    <source>
        <dbReference type="SAM" id="MobiDB-lite"/>
    </source>
</evidence>
<dbReference type="InterPro" id="IPR006311">
    <property type="entry name" value="TAT_signal"/>
</dbReference>
<evidence type="ECO:0000256" key="1">
    <source>
        <dbReference type="ARBA" id="ARBA00004613"/>
    </source>
</evidence>
<accession>A0A3R7GFY1</accession>
<feature type="domain" description="NodB homology" evidence="4">
    <location>
        <begin position="231"/>
        <end position="355"/>
    </location>
</feature>
<gene>
    <name evidence="5" type="ORF">ATJ93_3969</name>
</gene>
<evidence type="ECO:0000313" key="5">
    <source>
        <dbReference type="EMBL" id="RKD89143.1"/>
    </source>
</evidence>
<dbReference type="InterPro" id="IPR002509">
    <property type="entry name" value="NODB_dom"/>
</dbReference>
<dbReference type="PROSITE" id="PS51318">
    <property type="entry name" value="TAT"/>
    <property type="match status" value="1"/>
</dbReference>
<dbReference type="PANTHER" id="PTHR34216">
    <property type="match status" value="1"/>
</dbReference>
<protein>
    <submittedName>
        <fullName evidence="5">Peptidoglycan/xylan/chitin deacetylase (PgdA/CDA1 family)</fullName>
    </submittedName>
</protein>
<dbReference type="GO" id="GO:0005975">
    <property type="term" value="P:carbohydrate metabolic process"/>
    <property type="evidence" value="ECO:0007669"/>
    <property type="project" value="InterPro"/>
</dbReference>
<organism evidence="5 6">
    <name type="scientific">Halopiger aswanensis</name>
    <dbReference type="NCBI Taxonomy" id="148449"/>
    <lineage>
        <taxon>Archaea</taxon>
        <taxon>Methanobacteriati</taxon>
        <taxon>Methanobacteriota</taxon>
        <taxon>Stenosarchaea group</taxon>
        <taxon>Halobacteria</taxon>
        <taxon>Halobacteriales</taxon>
        <taxon>Natrialbaceae</taxon>
        <taxon>Halopiger</taxon>
    </lineage>
</organism>
<dbReference type="GO" id="GO:0016810">
    <property type="term" value="F:hydrolase activity, acting on carbon-nitrogen (but not peptide) bonds"/>
    <property type="evidence" value="ECO:0007669"/>
    <property type="project" value="InterPro"/>
</dbReference>
<dbReference type="PANTHER" id="PTHR34216:SF3">
    <property type="entry name" value="POLY-BETA-1,6-N-ACETYL-D-GLUCOSAMINE N-DEACETYLASE"/>
    <property type="match status" value="1"/>
</dbReference>
<sequence length="450" mass="50474">MSQQRSTTRRRVLALASATGLAGVAGCADRLSSVTDRAADNNESGNETATDAEVEAGSGPAALADGVPPLETEYDSREQYGQPGESLDDFSDLEQWEIVQGSGEADADVVFDGEQSLHLRSDGEENIVARRSLEGEDLTETDLSFAVRTTTPQNLTINLRIVDQFGSARVYSLREVTYRAPDVGWFRSSPGVFEEDEYAPAMDHLDRLEVQVLHTMDEAEVWIDDLRTHDKPDQGYVMLVWDDGMRDYYETAAPLHDEFGFRTVQAPIPRWTEQGRDGVMSVSELLERQDEGDQIVVHGTHEPIHEYDDEGAVETRLRQDKRWYIDNGFEGANYIVFPHNSFDRTSLEYATDYHYGGGFNQAGNVNTTGVRGFDPMVLPRTIAHDFEISKRCVDLAAAHNQCTILNFHAFDADNTLSADEYEALLEHIDDADIEVITFDDLWELRTAQHY</sequence>
<dbReference type="Pfam" id="PF01522">
    <property type="entry name" value="Polysacc_deac_1"/>
    <property type="match status" value="1"/>
</dbReference>